<dbReference type="Proteomes" id="UP000515498">
    <property type="component" value="Chromosome"/>
</dbReference>
<reference evidence="2 3" key="1">
    <citation type="submission" date="2020-07" db="EMBL/GenBank/DDBJ databases">
        <title>Draft genome sequence of four isobutane-metabolizing strains capable of cometabolically degrading diverse ether contaminants.</title>
        <authorList>
            <person name="Chen W."/>
            <person name="Faulkner N."/>
            <person name="Smith C."/>
            <person name="Hyman M."/>
        </authorList>
    </citation>
    <scope>NUCLEOTIDE SEQUENCE [LARGE SCALE GENOMIC DNA]</scope>
    <source>
        <strain evidence="2 3">2A</strain>
    </source>
</reference>
<gene>
    <name evidence="2" type="ORF">HZU40_20200</name>
</gene>
<dbReference type="EMBL" id="CP059894">
    <property type="protein sequence ID" value="QNJ90580.1"/>
    <property type="molecule type" value="Genomic_DNA"/>
</dbReference>
<dbReference type="KEGG" id="mflu:HZU40_20200"/>
<evidence type="ECO:0000313" key="3">
    <source>
        <dbReference type="Proteomes" id="UP000515498"/>
    </source>
</evidence>
<protein>
    <submittedName>
        <fullName evidence="2">Uncharacterized protein</fullName>
    </submittedName>
</protein>
<name>A0A7G8P8B4_9MYCO</name>
<feature type="compositionally biased region" description="Low complexity" evidence="1">
    <location>
        <begin position="370"/>
        <end position="386"/>
    </location>
</feature>
<evidence type="ECO:0000313" key="2">
    <source>
        <dbReference type="EMBL" id="QNJ90580.1"/>
    </source>
</evidence>
<dbReference type="AlphaFoldDB" id="A0A7G8P8B4"/>
<organism evidence="2 3">
    <name type="scientific">Mycolicibacterium fluoranthenivorans</name>
    <dbReference type="NCBI Taxonomy" id="258505"/>
    <lineage>
        <taxon>Bacteria</taxon>
        <taxon>Bacillati</taxon>
        <taxon>Actinomycetota</taxon>
        <taxon>Actinomycetes</taxon>
        <taxon>Mycobacteriales</taxon>
        <taxon>Mycobacteriaceae</taxon>
        <taxon>Mycolicibacterium</taxon>
    </lineage>
</organism>
<feature type="region of interest" description="Disordered" evidence="1">
    <location>
        <begin position="368"/>
        <end position="392"/>
    </location>
</feature>
<proteinExistence type="predicted"/>
<sequence>MTSQRGFSLSSWESVAAAVEKSNERDEEARIALAKAYAARQVRREQLLAQTAAIDRSTAKYSVLDRDGECPVIRIRRNFIRLSTARPRQEDESWPGSAEERLKADVATRPPLTKLIHRPGNALQAYLSMLYVAQVEVEPGARWRNERDNNGPGGWGELFGLLAPDTLNKELNLRVTRALTRLAEHDLVRVGKERTRNRFDRFTLFREDKRQVYLAPSETASRSLPTAFFTAGWHLVLDNREMATLLAVVDQTGRPRARRDAHEVGEALPESVRWRYYGLAPEAFAARHELEEFGLIENADPMERLHGKLSDKQREEGLRAPRITLKLDGFDFGRPAIDVVKDKLAATPVPPHRMDHARTVGLLDKHGLWRGPAPTGRPPAAAARGGRTPRRG</sequence>
<dbReference type="RefSeq" id="WP_187095555.1">
    <property type="nucleotide sequence ID" value="NZ_CP059894.1"/>
</dbReference>
<evidence type="ECO:0000256" key="1">
    <source>
        <dbReference type="SAM" id="MobiDB-lite"/>
    </source>
</evidence>
<accession>A0A7G8P8B4</accession>